<proteinExistence type="predicted"/>
<dbReference type="EMBL" id="JBGMDY010000008">
    <property type="protein sequence ID" value="KAL2325919.1"/>
    <property type="molecule type" value="Genomic_DNA"/>
</dbReference>
<evidence type="ECO:0000313" key="1">
    <source>
        <dbReference type="EMBL" id="KAL2325919.1"/>
    </source>
</evidence>
<gene>
    <name evidence="1" type="ORF">Fmac_024977</name>
</gene>
<accession>A0ABD1LQX1</accession>
<sequence>MIALIHYELIPSVVVPLKQEGPDFLTLSSTSEAQRAINDAHVEVKSVENGIGVVRLISSFSAYNTISHRPFEQAQGAWSTLIMDHHPPMINGTLQLKKTRRSSGSVGMGDLAGSLPESVQVKITHDKKSCVGLWDQSVLLQVIEHLRKGYLWRVVTNKEVVSRSDVIYEG</sequence>
<dbReference type="AlphaFoldDB" id="A0ABD1LQX1"/>
<keyword evidence="2" id="KW-1185">Reference proteome</keyword>
<dbReference type="Proteomes" id="UP001603857">
    <property type="component" value="Unassembled WGS sequence"/>
</dbReference>
<organism evidence="1 2">
    <name type="scientific">Flemingia macrophylla</name>
    <dbReference type="NCBI Taxonomy" id="520843"/>
    <lineage>
        <taxon>Eukaryota</taxon>
        <taxon>Viridiplantae</taxon>
        <taxon>Streptophyta</taxon>
        <taxon>Embryophyta</taxon>
        <taxon>Tracheophyta</taxon>
        <taxon>Spermatophyta</taxon>
        <taxon>Magnoliopsida</taxon>
        <taxon>eudicotyledons</taxon>
        <taxon>Gunneridae</taxon>
        <taxon>Pentapetalae</taxon>
        <taxon>rosids</taxon>
        <taxon>fabids</taxon>
        <taxon>Fabales</taxon>
        <taxon>Fabaceae</taxon>
        <taxon>Papilionoideae</taxon>
        <taxon>50 kb inversion clade</taxon>
        <taxon>NPAAA clade</taxon>
        <taxon>indigoferoid/millettioid clade</taxon>
        <taxon>Phaseoleae</taxon>
        <taxon>Flemingia</taxon>
    </lineage>
</organism>
<name>A0ABD1LQX1_9FABA</name>
<evidence type="ECO:0000313" key="2">
    <source>
        <dbReference type="Proteomes" id="UP001603857"/>
    </source>
</evidence>
<protein>
    <submittedName>
        <fullName evidence="1">Uncharacterized protein</fullName>
    </submittedName>
</protein>
<reference evidence="1 2" key="1">
    <citation type="submission" date="2024-08" db="EMBL/GenBank/DDBJ databases">
        <title>Insights into the chromosomal genome structure of Flemingia macrophylla.</title>
        <authorList>
            <person name="Ding Y."/>
            <person name="Zhao Y."/>
            <person name="Bi W."/>
            <person name="Wu M."/>
            <person name="Zhao G."/>
            <person name="Gong Y."/>
            <person name="Li W."/>
            <person name="Zhang P."/>
        </authorList>
    </citation>
    <scope>NUCLEOTIDE SEQUENCE [LARGE SCALE GENOMIC DNA]</scope>
    <source>
        <strain evidence="1">DYQJB</strain>
        <tissue evidence="1">Leaf</tissue>
    </source>
</reference>
<comment type="caution">
    <text evidence="1">The sequence shown here is derived from an EMBL/GenBank/DDBJ whole genome shotgun (WGS) entry which is preliminary data.</text>
</comment>